<dbReference type="AlphaFoldDB" id="A0A4Y2U731"/>
<protein>
    <submittedName>
        <fullName evidence="2">Uncharacterized protein</fullName>
    </submittedName>
</protein>
<dbReference type="EMBL" id="BGPR01033772">
    <property type="protein sequence ID" value="GBO07838.1"/>
    <property type="molecule type" value="Genomic_DNA"/>
</dbReference>
<gene>
    <name evidence="2" type="ORF">AVEN_172373_1</name>
    <name evidence="1" type="ORF">AVEN_217501_1</name>
</gene>
<organism evidence="2 3">
    <name type="scientific">Araneus ventricosus</name>
    <name type="common">Orbweaver spider</name>
    <name type="synonym">Epeira ventricosa</name>
    <dbReference type="NCBI Taxonomy" id="182803"/>
    <lineage>
        <taxon>Eukaryota</taxon>
        <taxon>Metazoa</taxon>
        <taxon>Ecdysozoa</taxon>
        <taxon>Arthropoda</taxon>
        <taxon>Chelicerata</taxon>
        <taxon>Arachnida</taxon>
        <taxon>Araneae</taxon>
        <taxon>Araneomorphae</taxon>
        <taxon>Entelegynae</taxon>
        <taxon>Araneoidea</taxon>
        <taxon>Araneidae</taxon>
        <taxon>Araneus</taxon>
    </lineage>
</organism>
<sequence length="84" mass="9281">MLVDSTSVILLRADLVRKLKEQLINTAPNITFAKQPLTEMKMPSLDDSLLKAPNLAEKRFGMETGISVKALAMTTEDSWSSSEI</sequence>
<name>A0A4Y2U731_ARAVE</name>
<keyword evidence="3" id="KW-1185">Reference proteome</keyword>
<accession>A0A4Y2U731</accession>
<dbReference type="Proteomes" id="UP000499080">
    <property type="component" value="Unassembled WGS sequence"/>
</dbReference>
<evidence type="ECO:0000313" key="1">
    <source>
        <dbReference type="EMBL" id="GBO07838.1"/>
    </source>
</evidence>
<evidence type="ECO:0000313" key="2">
    <source>
        <dbReference type="EMBL" id="GBO07844.1"/>
    </source>
</evidence>
<comment type="caution">
    <text evidence="2">The sequence shown here is derived from an EMBL/GenBank/DDBJ whole genome shotgun (WGS) entry which is preliminary data.</text>
</comment>
<proteinExistence type="predicted"/>
<evidence type="ECO:0000313" key="3">
    <source>
        <dbReference type="Proteomes" id="UP000499080"/>
    </source>
</evidence>
<dbReference type="EMBL" id="BGPR01033776">
    <property type="protein sequence ID" value="GBO07844.1"/>
    <property type="molecule type" value="Genomic_DNA"/>
</dbReference>
<reference evidence="2 3" key="1">
    <citation type="journal article" date="2019" name="Sci. Rep.">
        <title>Orb-weaving spider Araneus ventricosus genome elucidates the spidroin gene catalogue.</title>
        <authorList>
            <person name="Kono N."/>
            <person name="Nakamura H."/>
            <person name="Ohtoshi R."/>
            <person name="Moran D.A.P."/>
            <person name="Shinohara A."/>
            <person name="Yoshida Y."/>
            <person name="Fujiwara M."/>
            <person name="Mori M."/>
            <person name="Tomita M."/>
            <person name="Arakawa K."/>
        </authorList>
    </citation>
    <scope>NUCLEOTIDE SEQUENCE [LARGE SCALE GENOMIC DNA]</scope>
</reference>